<dbReference type="InterPro" id="IPR011044">
    <property type="entry name" value="Quino_amine_DH_bsu"/>
</dbReference>
<reference evidence="5 6" key="1">
    <citation type="submission" date="2018-05" db="EMBL/GenBank/DDBJ databases">
        <title>Genomic Encyclopedia of Type Strains, Phase IV (KMG-IV): sequencing the most valuable type-strain genomes for metagenomic binning, comparative biology and taxonomic classification.</title>
        <authorList>
            <person name="Goeker M."/>
        </authorList>
    </citation>
    <scope>NUCLEOTIDE SEQUENCE [LARGE SCALE GENOMIC DNA]</scope>
    <source>
        <strain evidence="5 6">DSM 14263</strain>
    </source>
</reference>
<keyword evidence="5" id="KW-0645">Protease</keyword>
<organism evidence="5 6">
    <name type="scientific">Fulvimonas soli</name>
    <dbReference type="NCBI Taxonomy" id="155197"/>
    <lineage>
        <taxon>Bacteria</taxon>
        <taxon>Pseudomonadati</taxon>
        <taxon>Pseudomonadota</taxon>
        <taxon>Gammaproteobacteria</taxon>
        <taxon>Lysobacterales</taxon>
        <taxon>Rhodanobacteraceae</taxon>
        <taxon>Fulvimonas</taxon>
    </lineage>
</organism>
<dbReference type="GO" id="GO:0004252">
    <property type="term" value="F:serine-type endopeptidase activity"/>
    <property type="evidence" value="ECO:0007669"/>
    <property type="project" value="TreeGrafter"/>
</dbReference>
<dbReference type="GO" id="GO:0006508">
    <property type="term" value="P:proteolysis"/>
    <property type="evidence" value="ECO:0007669"/>
    <property type="project" value="InterPro"/>
</dbReference>
<feature type="chain" id="PRO_5016451034" evidence="3">
    <location>
        <begin position="24"/>
        <end position="657"/>
    </location>
</feature>
<dbReference type="Pfam" id="PF00326">
    <property type="entry name" value="Peptidase_S9"/>
    <property type="match status" value="1"/>
</dbReference>
<evidence type="ECO:0000256" key="2">
    <source>
        <dbReference type="SAM" id="MobiDB-lite"/>
    </source>
</evidence>
<evidence type="ECO:0000256" key="3">
    <source>
        <dbReference type="SAM" id="SignalP"/>
    </source>
</evidence>
<sequence>MSPILKRALLPAAFLLPSANVTGTDLIPAETFAHHPELSMVRLSPDGQHIALRADLDNGKTHALMIYALNDMAHPFMLRMPTNELPNNIVWVSNKRLIVEKARRFGAFDAPMATGEIITTDIDGKHQDYLYGYDAAKQSSRGYTRSDDQGSGFYDGQPDMPNDHFYMRTYPWQSNRSSFLYDVDSVRNTRHLIGDINLDGMSFLVGPDGTARFAYGRDDNWDFVMFRRMNGQWTPVRATQSSGSFIPWGYAPDKTRIYASYSVAGEPASLVEQDEDGGNRRILAKDGFGEIERVQWTAKPEVPFAYITSTGYPKVQYIDPNLPTAKLHMALSLKFPGEFVDFINFSQDGGLLLFKVSSDRDPGVFYLIDTRTYKVSKLFSVMPEIDPAKMASRRPIRFTASDGKELEGYLTLPPGRPESDLPMVLLPHGGPIDVRDDWFYVGEDSDNTDAQFLANRGYAVLQVNYRGSSGRGYGFKEDGYLKWGTRIQQDLIDGVKWAIDQKIADPKRICVYGGSFGGYSAMMTVIRAPGMFKCAVGFAGIYDLQMMYSKGDIKSRKSGRSYLTTVIGKNDADLAANSPDKLADKIDVPVLLVHGEEDQRAPIEQFKAMRDALDAAHKPYQTLVKPGEGHGFYDEKNTVEFYNTLQAFLEKHIGKGA</sequence>
<dbReference type="SUPFAM" id="SSF53474">
    <property type="entry name" value="alpha/beta-Hydrolases"/>
    <property type="match status" value="1"/>
</dbReference>
<dbReference type="GO" id="GO:0004177">
    <property type="term" value="F:aminopeptidase activity"/>
    <property type="evidence" value="ECO:0007669"/>
    <property type="project" value="UniProtKB-KW"/>
</dbReference>
<feature type="region of interest" description="Disordered" evidence="2">
    <location>
        <begin position="140"/>
        <end position="159"/>
    </location>
</feature>
<dbReference type="InterPro" id="IPR001375">
    <property type="entry name" value="Peptidase_S9_cat"/>
</dbReference>
<dbReference type="PANTHER" id="PTHR42776">
    <property type="entry name" value="SERINE PEPTIDASE S9 FAMILY MEMBER"/>
    <property type="match status" value="1"/>
</dbReference>
<gene>
    <name evidence="5" type="ORF">C7456_11073</name>
</gene>
<protein>
    <submittedName>
        <fullName evidence="5">Dipeptidyl aminopeptidase/acylaminoacyl peptidase</fullName>
    </submittedName>
</protein>
<evidence type="ECO:0000259" key="4">
    <source>
        <dbReference type="Pfam" id="PF00326"/>
    </source>
</evidence>
<feature type="domain" description="Peptidase S9 prolyl oligopeptidase catalytic" evidence="4">
    <location>
        <begin position="448"/>
        <end position="655"/>
    </location>
</feature>
<dbReference type="OrthoDB" id="4269629at2"/>
<evidence type="ECO:0000313" key="6">
    <source>
        <dbReference type="Proteomes" id="UP000245812"/>
    </source>
</evidence>
<dbReference type="SUPFAM" id="SSF50969">
    <property type="entry name" value="YVTN repeat-like/Quinoprotein amine dehydrogenase"/>
    <property type="match status" value="1"/>
</dbReference>
<keyword evidence="3" id="KW-0732">Signal</keyword>
<feature type="signal peptide" evidence="3">
    <location>
        <begin position="1"/>
        <end position="23"/>
    </location>
</feature>
<accession>A0A316HVK4</accession>
<dbReference type="Gene3D" id="3.40.50.1820">
    <property type="entry name" value="alpha/beta hydrolase"/>
    <property type="match status" value="1"/>
</dbReference>
<dbReference type="InterPro" id="IPR029058">
    <property type="entry name" value="AB_hydrolase_fold"/>
</dbReference>
<dbReference type="AlphaFoldDB" id="A0A316HVK4"/>
<evidence type="ECO:0000313" key="5">
    <source>
        <dbReference type="EMBL" id="PWK84772.1"/>
    </source>
</evidence>
<keyword evidence="1" id="KW-0378">Hydrolase</keyword>
<evidence type="ECO:0000256" key="1">
    <source>
        <dbReference type="ARBA" id="ARBA00022801"/>
    </source>
</evidence>
<proteinExistence type="predicted"/>
<comment type="caution">
    <text evidence="5">The sequence shown here is derived from an EMBL/GenBank/DDBJ whole genome shotgun (WGS) entry which is preliminary data.</text>
</comment>
<name>A0A316HVK4_9GAMM</name>
<keyword evidence="6" id="KW-1185">Reference proteome</keyword>
<dbReference type="EMBL" id="QGHC01000010">
    <property type="protein sequence ID" value="PWK84772.1"/>
    <property type="molecule type" value="Genomic_DNA"/>
</dbReference>
<dbReference type="Proteomes" id="UP000245812">
    <property type="component" value="Unassembled WGS sequence"/>
</dbReference>
<keyword evidence="5" id="KW-0031">Aminopeptidase</keyword>
<dbReference type="PANTHER" id="PTHR42776:SF27">
    <property type="entry name" value="DIPEPTIDYL PEPTIDASE FAMILY MEMBER 6"/>
    <property type="match status" value="1"/>
</dbReference>